<dbReference type="Pfam" id="PF10325">
    <property type="entry name" value="7TM_GPCR_Srz"/>
    <property type="match status" value="1"/>
</dbReference>
<keyword evidence="1" id="KW-0472">Membrane</keyword>
<sequence length="68" mass="7861">MIFYMRTEDELWLILVLSIVSDMVFVPFIVQVSYLGCNKRNVSLLIHNFKLSKFLRVVLGANDEVGPE</sequence>
<keyword evidence="1" id="KW-1133">Transmembrane helix</keyword>
<evidence type="ECO:0000313" key="2">
    <source>
        <dbReference type="Proteomes" id="UP000095282"/>
    </source>
</evidence>
<keyword evidence="1" id="KW-0812">Transmembrane</keyword>
<protein>
    <submittedName>
        <fullName evidence="3">Serpentine receptor class gamma</fullName>
    </submittedName>
</protein>
<dbReference type="WBParaSite" id="Csp11.Scaffold629.g9704.t1">
    <property type="protein sequence ID" value="Csp11.Scaffold629.g9704.t1"/>
    <property type="gene ID" value="Csp11.Scaffold629.g9704"/>
</dbReference>
<organism evidence="2 3">
    <name type="scientific">Caenorhabditis tropicalis</name>
    <dbReference type="NCBI Taxonomy" id="1561998"/>
    <lineage>
        <taxon>Eukaryota</taxon>
        <taxon>Metazoa</taxon>
        <taxon>Ecdysozoa</taxon>
        <taxon>Nematoda</taxon>
        <taxon>Chromadorea</taxon>
        <taxon>Rhabditida</taxon>
        <taxon>Rhabditina</taxon>
        <taxon>Rhabditomorpha</taxon>
        <taxon>Rhabditoidea</taxon>
        <taxon>Rhabditidae</taxon>
        <taxon>Peloderinae</taxon>
        <taxon>Caenorhabditis</taxon>
    </lineage>
</organism>
<feature type="transmembrane region" description="Helical" evidence="1">
    <location>
        <begin position="12"/>
        <end position="35"/>
    </location>
</feature>
<dbReference type="AlphaFoldDB" id="A0A1I7UIN6"/>
<dbReference type="PANTHER" id="PTHR31720:SF3">
    <property type="entry name" value="SERPENTINE RECEPTOR, CLASS Z-RELATED"/>
    <property type="match status" value="1"/>
</dbReference>
<keyword evidence="2" id="KW-1185">Reference proteome</keyword>
<evidence type="ECO:0000256" key="1">
    <source>
        <dbReference type="SAM" id="Phobius"/>
    </source>
</evidence>
<accession>A0A1I7UIN6</accession>
<dbReference type="InterPro" id="IPR018817">
    <property type="entry name" value="7TM_GPCR_serpentine_rcpt_Srz"/>
</dbReference>
<proteinExistence type="predicted"/>
<evidence type="ECO:0000313" key="3">
    <source>
        <dbReference type="WBParaSite" id="Csp11.Scaffold629.g9704.t1"/>
    </source>
</evidence>
<reference evidence="3" key="1">
    <citation type="submission" date="2016-11" db="UniProtKB">
        <authorList>
            <consortium name="WormBaseParasite"/>
        </authorList>
    </citation>
    <scope>IDENTIFICATION</scope>
</reference>
<dbReference type="Proteomes" id="UP000095282">
    <property type="component" value="Unplaced"/>
</dbReference>
<name>A0A1I7UIN6_9PELO</name>
<dbReference type="PANTHER" id="PTHR31720">
    <property type="entry name" value="SERPENTINE RECEPTOR, CLASS Z-RELATED"/>
    <property type="match status" value="1"/>
</dbReference>